<dbReference type="SUPFAM" id="SSF53067">
    <property type="entry name" value="Actin-like ATPase domain"/>
    <property type="match status" value="1"/>
</dbReference>
<keyword evidence="3" id="KW-1185">Reference proteome</keyword>
<dbReference type="Gene3D" id="3.30.420.380">
    <property type="match status" value="1"/>
</dbReference>
<dbReference type="GO" id="GO:0015627">
    <property type="term" value="C:type II protein secretion system complex"/>
    <property type="evidence" value="ECO:0007669"/>
    <property type="project" value="InterPro"/>
</dbReference>
<reference evidence="2 3" key="1">
    <citation type="submission" date="2018-10" db="EMBL/GenBank/DDBJ databases">
        <title>Genomic Encyclopedia of Type Strains, Phase IV (KMG-IV): sequencing the most valuable type-strain genomes for metagenomic binning, comparative biology and taxonomic classification.</title>
        <authorList>
            <person name="Goeker M."/>
        </authorList>
    </citation>
    <scope>NUCLEOTIDE SEQUENCE [LARGE SCALE GENOMIC DNA]</scope>
    <source>
        <strain evidence="2 3">DSM 23841</strain>
    </source>
</reference>
<dbReference type="AlphaFoldDB" id="A0A495WPQ1"/>
<feature type="region of interest" description="Disordered" evidence="1">
    <location>
        <begin position="362"/>
        <end position="381"/>
    </location>
</feature>
<comment type="caution">
    <text evidence="2">The sequence shown here is derived from an EMBL/GenBank/DDBJ whole genome shotgun (WGS) entry which is preliminary data.</text>
</comment>
<dbReference type="InterPro" id="IPR043129">
    <property type="entry name" value="ATPase_NBD"/>
</dbReference>
<dbReference type="InterPro" id="IPR007812">
    <property type="entry name" value="T2SS_protein-GspL"/>
</dbReference>
<evidence type="ECO:0000256" key="1">
    <source>
        <dbReference type="SAM" id="MobiDB-lite"/>
    </source>
</evidence>
<gene>
    <name evidence="2" type="ORF">DFR40_0063</name>
</gene>
<evidence type="ECO:0000313" key="3">
    <source>
        <dbReference type="Proteomes" id="UP000270626"/>
    </source>
</evidence>
<dbReference type="NCBIfam" id="TIGR01709">
    <property type="entry name" value="typeII_sec_gspL"/>
    <property type="match status" value="1"/>
</dbReference>
<accession>A0A495WPQ1</accession>
<dbReference type="GO" id="GO:0015628">
    <property type="term" value="P:protein secretion by the type II secretion system"/>
    <property type="evidence" value="ECO:0007669"/>
    <property type="project" value="InterPro"/>
</dbReference>
<dbReference type="RefSeq" id="WP_121456499.1">
    <property type="nucleotide sequence ID" value="NZ_RBXP01000001.1"/>
</dbReference>
<dbReference type="GO" id="GO:0009276">
    <property type="term" value="C:Gram-negative-bacterium-type cell wall"/>
    <property type="evidence" value="ECO:0007669"/>
    <property type="project" value="InterPro"/>
</dbReference>
<evidence type="ECO:0000313" key="2">
    <source>
        <dbReference type="EMBL" id="RKT63014.1"/>
    </source>
</evidence>
<dbReference type="EMBL" id="RBXP01000001">
    <property type="protein sequence ID" value="RKT63014.1"/>
    <property type="molecule type" value="Genomic_DNA"/>
</dbReference>
<dbReference type="OrthoDB" id="8578377at2"/>
<name>A0A495WPQ1_9RHOO</name>
<dbReference type="Proteomes" id="UP000270626">
    <property type="component" value="Unassembled WGS sequence"/>
</dbReference>
<sequence length="381" mass="39751">MLTLIIPPDWPQHRRDCPWLLDPGDGQPLRHGCGEPATWPGAVEAGPRPCRLLLAGHQVAVHPARLPPGPGGRRPAVVGAALEETLLEAPEQLAFALGPTDAGSTAVGVVAHARLAALVGLLRELGWSPQAAWPLALALATPAAWLCGDSVDLPGIALPIDTPLADWPWPANAAPLPVHVLDADVERDRRLAAELGTDHPLLTIGGPPPALQLPPGPGFLDGELAPPRPPGILARHARPALRLAGFLGAAVIALGAGQWLWQAWQIRELRQQIASEFRAVLPGVPLVDPARQLAQAVGAARRGAGLLADDDFLMLAATLGELPETARVQALSYDNGRLSGSLTLPDEALPMLAAAAARRGQHWQASTGGGRSEFTLSGATP</sequence>
<organism evidence="2 3">
    <name type="scientific">Azonexus fungiphilus</name>
    <dbReference type="NCBI Taxonomy" id="146940"/>
    <lineage>
        <taxon>Bacteria</taxon>
        <taxon>Pseudomonadati</taxon>
        <taxon>Pseudomonadota</taxon>
        <taxon>Betaproteobacteria</taxon>
        <taxon>Rhodocyclales</taxon>
        <taxon>Azonexaceae</taxon>
        <taxon>Azonexus</taxon>
    </lineage>
</organism>
<proteinExistence type="predicted"/>
<protein>
    <submittedName>
        <fullName evidence="2">Type II secretory pathway component PulL</fullName>
    </submittedName>
</protein>